<proteinExistence type="predicted"/>
<protein>
    <submittedName>
        <fullName evidence="4">Right-handed parallel beta-helix repeat-containing protein</fullName>
    </submittedName>
</protein>
<dbReference type="PROSITE" id="PS51257">
    <property type="entry name" value="PROKAR_LIPOPROTEIN"/>
    <property type="match status" value="1"/>
</dbReference>
<feature type="region of interest" description="Disordered" evidence="2">
    <location>
        <begin position="652"/>
        <end position="671"/>
    </location>
</feature>
<dbReference type="SUPFAM" id="SSF51126">
    <property type="entry name" value="Pectin lyase-like"/>
    <property type="match status" value="2"/>
</dbReference>
<evidence type="ECO:0000256" key="2">
    <source>
        <dbReference type="SAM" id="MobiDB-lite"/>
    </source>
</evidence>
<accession>A0ABD5R762</accession>
<keyword evidence="1" id="KW-0677">Repeat</keyword>
<dbReference type="RefSeq" id="WP_227228818.1">
    <property type="nucleotide sequence ID" value="NZ_JAJCVJ010000001.1"/>
</dbReference>
<evidence type="ECO:0000256" key="1">
    <source>
        <dbReference type="ARBA" id="ARBA00022737"/>
    </source>
</evidence>
<dbReference type="AlphaFoldDB" id="A0ABD5R762"/>
<comment type="caution">
    <text evidence="4">The sequence shown here is derived from an EMBL/GenBank/DDBJ whole genome shotgun (WGS) entry which is preliminary data.</text>
</comment>
<dbReference type="Gene3D" id="2.160.20.10">
    <property type="entry name" value="Single-stranded right-handed beta-helix, Pectin lyase-like"/>
    <property type="match status" value="2"/>
</dbReference>
<feature type="compositionally biased region" description="Gly residues" evidence="2">
    <location>
        <begin position="540"/>
        <end position="560"/>
    </location>
</feature>
<dbReference type="InterPro" id="IPR039448">
    <property type="entry name" value="Beta_helix"/>
</dbReference>
<dbReference type="PROSITE" id="PS51318">
    <property type="entry name" value="TAT"/>
    <property type="match status" value="1"/>
</dbReference>
<organism evidence="4 5">
    <name type="scientific">Salinirubrum litoreum</name>
    <dbReference type="NCBI Taxonomy" id="1126234"/>
    <lineage>
        <taxon>Archaea</taxon>
        <taxon>Methanobacteriati</taxon>
        <taxon>Methanobacteriota</taxon>
        <taxon>Stenosarchaea group</taxon>
        <taxon>Halobacteria</taxon>
        <taxon>Halobacteriales</taxon>
        <taxon>Haloferacaceae</taxon>
        <taxon>Salinirubrum</taxon>
    </lineage>
</organism>
<feature type="region of interest" description="Disordered" evidence="2">
    <location>
        <begin position="539"/>
        <end position="597"/>
    </location>
</feature>
<dbReference type="InterPro" id="IPR006626">
    <property type="entry name" value="PbH1"/>
</dbReference>
<dbReference type="PANTHER" id="PTHR22990">
    <property type="entry name" value="F-BOX ONLY PROTEIN"/>
    <property type="match status" value="1"/>
</dbReference>
<dbReference type="SMART" id="SM00710">
    <property type="entry name" value="PbH1"/>
    <property type="match status" value="8"/>
</dbReference>
<dbReference type="InterPro" id="IPR011050">
    <property type="entry name" value="Pectin_lyase_fold/virulence"/>
</dbReference>
<keyword evidence="5" id="KW-1185">Reference proteome</keyword>
<feature type="compositionally biased region" description="Basic and acidic residues" evidence="2">
    <location>
        <begin position="561"/>
        <end position="578"/>
    </location>
</feature>
<dbReference type="PANTHER" id="PTHR22990:SF15">
    <property type="entry name" value="F-BOX ONLY PROTEIN 10"/>
    <property type="match status" value="1"/>
</dbReference>
<dbReference type="InterPro" id="IPR006311">
    <property type="entry name" value="TAT_signal"/>
</dbReference>
<evidence type="ECO:0000313" key="5">
    <source>
        <dbReference type="Proteomes" id="UP001596201"/>
    </source>
</evidence>
<sequence length="671" mass="70053">MRSDPDAPSGLSRRAYLKLAGASAATAGLAGCEAARQDPPDALAEPVIADTYGVGPAAARPESESVGFRYFAVDTGGEFVYDGERWRAQGFRGPFLDAGRIRGIADRVVRTTAELERAFRNLERGDTIRIASGVYRPSRWLTVDASDVTVIGESRRDTLIRPADGANVGGFHVGPNPQNRVENVLIEGVGFDGNERTMDDTVKRCHAFLVEHASQVTIRDCFATRTHPYHEHDSGGSGFTVRRQATDVSLVGNYTDDIGDRSIQVAGSAIRVAGNRLTNGFDRAISLDVRHPDGPKYYARNVGVVNNVGRDNSTGSIIGASQGAPQRPGAGNYAIVGNVAAGTHRRTVYLGIEEAVRNVAIVGNSGRQADFGEPRSGIYVSGNVSAFTVAGNTLADYSLHGIELEGTGSDFTVTGNTILSPRRDGIRAETDWGTITGNVVESPGRVGIEAAVGNAVVGNNAVRDAGGDGIHLGAAGDAVVATNRVAGSGRASRGTAEIRIDGSDCVVAGNVVSQNAAFGISEAGDADGNVFLGNRVRRGSAGGSASGPSGGSGAGGSGGSGDRDPPPESGESDRRAWDLRGPTSRLLGNSPAPDPVREIDVLESDGTATIRFDRPYARKPILDVQTETPADWTIDWRRDAAGNLVGADLAFTDRAGDPATPTAQVGVRRPE</sequence>
<evidence type="ECO:0000313" key="4">
    <source>
        <dbReference type="EMBL" id="MFC5365857.1"/>
    </source>
</evidence>
<name>A0ABD5R762_9EURY</name>
<feature type="domain" description="Right handed beta helix" evidence="3">
    <location>
        <begin position="400"/>
        <end position="543"/>
    </location>
</feature>
<evidence type="ECO:0000259" key="3">
    <source>
        <dbReference type="Pfam" id="PF13229"/>
    </source>
</evidence>
<reference evidence="4 5" key="1">
    <citation type="journal article" date="2019" name="Int. J. Syst. Evol. Microbiol.">
        <title>The Global Catalogue of Microorganisms (GCM) 10K type strain sequencing project: providing services to taxonomists for standard genome sequencing and annotation.</title>
        <authorList>
            <consortium name="The Broad Institute Genomics Platform"/>
            <consortium name="The Broad Institute Genome Sequencing Center for Infectious Disease"/>
            <person name="Wu L."/>
            <person name="Ma J."/>
        </authorList>
    </citation>
    <scope>NUCLEOTIDE SEQUENCE [LARGE SCALE GENOMIC DNA]</scope>
    <source>
        <strain evidence="4 5">CGMCC 1.12237</strain>
    </source>
</reference>
<dbReference type="Proteomes" id="UP001596201">
    <property type="component" value="Unassembled WGS sequence"/>
</dbReference>
<dbReference type="EMBL" id="JBHSKX010000001">
    <property type="protein sequence ID" value="MFC5365857.1"/>
    <property type="molecule type" value="Genomic_DNA"/>
</dbReference>
<dbReference type="Pfam" id="PF13229">
    <property type="entry name" value="Beta_helix"/>
    <property type="match status" value="1"/>
</dbReference>
<gene>
    <name evidence="4" type="ORF">ACFPJ5_02835</name>
</gene>
<dbReference type="InterPro" id="IPR051550">
    <property type="entry name" value="SCF-Subunits/Alg-Epimerases"/>
</dbReference>
<dbReference type="InterPro" id="IPR012334">
    <property type="entry name" value="Pectin_lyas_fold"/>
</dbReference>